<evidence type="ECO:0000313" key="3">
    <source>
        <dbReference type="Proteomes" id="UP000029385"/>
    </source>
</evidence>
<comment type="caution">
    <text evidence="2">The sequence shown here is derived from an EMBL/GenBank/DDBJ whole genome shotgun (WGS) entry which is preliminary data.</text>
</comment>
<organism evidence="2 3">
    <name type="scientific">Arenimonas oryziterrae DSM 21050 = YC6267</name>
    <dbReference type="NCBI Taxonomy" id="1121015"/>
    <lineage>
        <taxon>Bacteria</taxon>
        <taxon>Pseudomonadati</taxon>
        <taxon>Pseudomonadota</taxon>
        <taxon>Gammaproteobacteria</taxon>
        <taxon>Lysobacterales</taxon>
        <taxon>Lysobacteraceae</taxon>
        <taxon>Arenimonas</taxon>
    </lineage>
</organism>
<dbReference type="AlphaFoldDB" id="A0A091AUL3"/>
<dbReference type="Gene3D" id="3.40.50.2000">
    <property type="entry name" value="Glycogen Phosphorylase B"/>
    <property type="match status" value="2"/>
</dbReference>
<dbReference type="InterPro" id="IPR050194">
    <property type="entry name" value="Glycosyltransferase_grp1"/>
</dbReference>
<dbReference type="OrthoDB" id="4611853at2"/>
<dbReference type="InterPro" id="IPR028098">
    <property type="entry name" value="Glyco_trans_4-like_N"/>
</dbReference>
<evidence type="ECO:0000313" key="2">
    <source>
        <dbReference type="EMBL" id="KFN43136.1"/>
    </source>
</evidence>
<dbReference type="EMBL" id="AVCI01000006">
    <property type="protein sequence ID" value="KFN43136.1"/>
    <property type="molecule type" value="Genomic_DNA"/>
</dbReference>
<dbReference type="RefSeq" id="WP_022970092.1">
    <property type="nucleotide sequence ID" value="NZ_ATVD01000005.1"/>
</dbReference>
<gene>
    <name evidence="2" type="ORF">N789_11275</name>
</gene>
<dbReference type="STRING" id="1121015.GCA_000420545_02486"/>
<keyword evidence="3" id="KW-1185">Reference proteome</keyword>
<dbReference type="SUPFAM" id="SSF53756">
    <property type="entry name" value="UDP-Glycosyltransferase/glycogen phosphorylase"/>
    <property type="match status" value="1"/>
</dbReference>
<feature type="domain" description="Glycosyltransferase subfamily 4-like N-terminal" evidence="1">
    <location>
        <begin position="24"/>
        <end position="202"/>
    </location>
</feature>
<dbReference type="eggNOG" id="COG0438">
    <property type="taxonomic scope" value="Bacteria"/>
</dbReference>
<dbReference type="PATRIC" id="fig|1121015.4.peg.1733"/>
<protein>
    <recommendedName>
        <fullName evidence="1">Glycosyltransferase subfamily 4-like N-terminal domain-containing protein</fullName>
    </recommendedName>
</protein>
<dbReference type="Pfam" id="PF13439">
    <property type="entry name" value="Glyco_transf_4"/>
    <property type="match status" value="1"/>
</dbReference>
<dbReference type="Proteomes" id="UP000029385">
    <property type="component" value="Unassembled WGS sequence"/>
</dbReference>
<name>A0A091AUL3_9GAMM</name>
<sequence>MAKPRLLVTTSTYPRWPGDPGPAFVHELARRLAERFEVRVLAPHAPGAATYEHMDGVEIRRFRYAPAALEMLAYDGGILQNLRMHPLRTLLLPGFVLAQWCAVTASLWRWRPASVHAHWVLPQGLLARLALLPFRVRPPLLVTLHGSDLYRLTGGFAARLRRWVFAGAAQVTVVSDAMRQSLLEAGLSAAAVQVAPMGVDLQSRFVPSVDSVRDPARILFVGRLVEGKGLGSLVRALPAIRAAIPEARLDLIGDGPLRAGLEQQVEALGLAAHVRFLGPCPQEVLPEHYRRVAVLAAPFDRAEGFGLVLVEAMGCACPIVTTPWTPLASFIGDDGRVVAADDVAALATALIATLSAPEEATRRAQALASRASQAFGWAAASERYAAILSTLTETRA</sequence>
<reference evidence="2 3" key="1">
    <citation type="submission" date="2013-09" db="EMBL/GenBank/DDBJ databases">
        <title>Genome sequencing of Arenimonas oryziterrae.</title>
        <authorList>
            <person name="Chen F."/>
            <person name="Wang G."/>
        </authorList>
    </citation>
    <scope>NUCLEOTIDE SEQUENCE [LARGE SCALE GENOMIC DNA]</scope>
    <source>
        <strain evidence="2 3">YC6267</strain>
    </source>
</reference>
<proteinExistence type="predicted"/>
<accession>A0A091AUL3</accession>
<dbReference type="Pfam" id="PF13692">
    <property type="entry name" value="Glyco_trans_1_4"/>
    <property type="match status" value="1"/>
</dbReference>
<dbReference type="GO" id="GO:0016758">
    <property type="term" value="F:hexosyltransferase activity"/>
    <property type="evidence" value="ECO:0007669"/>
    <property type="project" value="TreeGrafter"/>
</dbReference>
<dbReference type="PANTHER" id="PTHR45947:SF3">
    <property type="entry name" value="SULFOQUINOVOSYL TRANSFERASE SQD2"/>
    <property type="match status" value="1"/>
</dbReference>
<dbReference type="PANTHER" id="PTHR45947">
    <property type="entry name" value="SULFOQUINOVOSYL TRANSFERASE SQD2"/>
    <property type="match status" value="1"/>
</dbReference>
<evidence type="ECO:0000259" key="1">
    <source>
        <dbReference type="Pfam" id="PF13439"/>
    </source>
</evidence>